<keyword evidence="3 6" id="KW-0328">Glycosyltransferase</keyword>
<keyword evidence="4 6" id="KW-0808">Transferase</keyword>
<reference evidence="8" key="1">
    <citation type="submission" date="2024-02" db="UniProtKB">
        <authorList>
            <consortium name="WormBaseParasite"/>
        </authorList>
    </citation>
    <scope>IDENTIFICATION</scope>
</reference>
<comment type="subcellular location">
    <subcellularLocation>
        <location evidence="1">Membrane</location>
        <topology evidence="1">Single-pass membrane protein</topology>
    </subcellularLocation>
</comment>
<evidence type="ECO:0000256" key="2">
    <source>
        <dbReference type="ARBA" id="ARBA00007647"/>
    </source>
</evidence>
<dbReference type="AlphaFoldDB" id="A0AAF3FDU5"/>
<evidence type="ECO:0000256" key="3">
    <source>
        <dbReference type="ARBA" id="ARBA00022676"/>
    </source>
</evidence>
<evidence type="ECO:0000256" key="5">
    <source>
        <dbReference type="ARBA" id="ARBA00023136"/>
    </source>
</evidence>
<dbReference type="PANTHER" id="PTHR47024:SF1">
    <property type="entry name" value="GLYCOSYLTRANSFERASE FAMILY 92 PROTEIN"/>
    <property type="match status" value="1"/>
</dbReference>
<keyword evidence="7" id="KW-1185">Reference proteome</keyword>
<sequence>MRHSFFLYIGAGAAVVLLLLEVRNGMRDDHYQMVAERGQSVADHAGEFIEKIRNSILSIGTDDMFGPYDMEQYKLPDGSLTGNEMFVWYAFYDLRDPEGPRIRLLANTVCKDLKKEDVVVEVNPETSLALDWIEVLGSAGCSGGGGGHCRLQETDLSTVVYRGTVPDEITVIRKGQRAKMKLHMMPDNYKDQINSCIIAPLFWYNDWPRLFIFLEWWKRNKINKILLHVHSISAPTKKIIDYYVEQGLVEVRPFPLMPYTAQYDPNNHVYYSAEHMTTFFCAVWSDTKYTTMNDVDEIFHVRNRSETLLDVARRQMDPIKYPDVGAIWLEHNGLGFPGGIAPDPWDFDKFRKMGFVKQAHPFGQGRAGKYLYQTQYAKLPWIHGMRIFYANKRSEMIPREQAIYLHMRNEMTNIATMPRLYPDFKLFEDDAAAEMGLILGEIFSDGAPSFKFKETMPVVENCIHRALVEIPGQDCIKPTGPTCYAALKDLDDWVYAKPIEDSKYTVV</sequence>
<dbReference type="EC" id="2.4.1.-" evidence="6"/>
<comment type="similarity">
    <text evidence="2 6">Belongs to the glycosyltransferase 92 family.</text>
</comment>
<evidence type="ECO:0000256" key="4">
    <source>
        <dbReference type="ARBA" id="ARBA00022679"/>
    </source>
</evidence>
<evidence type="ECO:0000256" key="6">
    <source>
        <dbReference type="RuleBase" id="RU366017"/>
    </source>
</evidence>
<name>A0AAF3FDU5_9BILA</name>
<accession>A0AAF3FDU5</accession>
<dbReference type="Pfam" id="PF01697">
    <property type="entry name" value="Glyco_transf_92"/>
    <property type="match status" value="1"/>
</dbReference>
<dbReference type="InterPro" id="IPR008166">
    <property type="entry name" value="Glyco_transf_92"/>
</dbReference>
<dbReference type="PANTHER" id="PTHR47024">
    <property type="entry name" value="BIOFILM ABSENT ON HEAD (AFTER YERSINIA EXPOSURE)-RELATED"/>
    <property type="match status" value="1"/>
</dbReference>
<evidence type="ECO:0000313" key="7">
    <source>
        <dbReference type="Proteomes" id="UP000887575"/>
    </source>
</evidence>
<evidence type="ECO:0000256" key="1">
    <source>
        <dbReference type="ARBA" id="ARBA00004167"/>
    </source>
</evidence>
<evidence type="ECO:0000313" key="8">
    <source>
        <dbReference type="WBParaSite" id="MBELARI_LOCUS4803.1"/>
    </source>
</evidence>
<dbReference type="GO" id="GO:0016757">
    <property type="term" value="F:glycosyltransferase activity"/>
    <property type="evidence" value="ECO:0007669"/>
    <property type="project" value="UniProtKB-UniRule"/>
</dbReference>
<keyword evidence="5" id="KW-0472">Membrane</keyword>
<protein>
    <recommendedName>
        <fullName evidence="6">Glycosyltransferase family 92 protein</fullName>
        <ecNumber evidence="6">2.4.1.-</ecNumber>
    </recommendedName>
</protein>
<proteinExistence type="inferred from homology"/>
<dbReference type="GO" id="GO:0016020">
    <property type="term" value="C:membrane"/>
    <property type="evidence" value="ECO:0007669"/>
    <property type="project" value="UniProtKB-SubCell"/>
</dbReference>
<organism evidence="7 8">
    <name type="scientific">Mesorhabditis belari</name>
    <dbReference type="NCBI Taxonomy" id="2138241"/>
    <lineage>
        <taxon>Eukaryota</taxon>
        <taxon>Metazoa</taxon>
        <taxon>Ecdysozoa</taxon>
        <taxon>Nematoda</taxon>
        <taxon>Chromadorea</taxon>
        <taxon>Rhabditida</taxon>
        <taxon>Rhabditina</taxon>
        <taxon>Rhabditomorpha</taxon>
        <taxon>Rhabditoidea</taxon>
        <taxon>Rhabditidae</taxon>
        <taxon>Mesorhabditinae</taxon>
        <taxon>Mesorhabditis</taxon>
    </lineage>
</organism>
<dbReference type="Proteomes" id="UP000887575">
    <property type="component" value="Unassembled WGS sequence"/>
</dbReference>
<dbReference type="WBParaSite" id="MBELARI_LOCUS4803.1">
    <property type="protein sequence ID" value="MBELARI_LOCUS4803.1"/>
    <property type="gene ID" value="MBELARI_LOCUS4803"/>
</dbReference>